<dbReference type="Proteomes" id="UP001630127">
    <property type="component" value="Unassembled WGS sequence"/>
</dbReference>
<dbReference type="Pfam" id="PF00685">
    <property type="entry name" value="Sulfotransfer_1"/>
    <property type="match status" value="1"/>
</dbReference>
<evidence type="ECO:0000313" key="6">
    <source>
        <dbReference type="EMBL" id="KAL3511004.1"/>
    </source>
</evidence>
<feature type="domain" description="Sulfotransferase" evidence="4">
    <location>
        <begin position="70"/>
        <end position="324"/>
    </location>
</feature>
<dbReference type="EC" id="2.8.2.-" evidence="3"/>
<protein>
    <recommendedName>
        <fullName evidence="3">Sulfotransferase</fullName>
        <ecNumber evidence="3">2.8.2.-</ecNumber>
    </recommendedName>
</protein>
<dbReference type="Gene3D" id="3.40.50.300">
    <property type="entry name" value="P-loop containing nucleotide triphosphate hydrolases"/>
    <property type="match status" value="1"/>
</dbReference>
<sequence length="327" mass="37553">MSRTTATSTTQPNNAEQDGQIQEYCKNLLSILPKERWYGSAYLYKYKGFWLGPNQLPGLITLQSHFQAQDTDILLITTPKSGTTWLKALMFALANRKEYPINQNHPLLQQNPHALVPFMELSVSPEKLNPADHSYRCRQLFSSHSPLRLLPESVLSSGCKIVYLCRNIKDVCVSYWHFNKKLGTETSFEEFFDMFCKGVSLSGPVWDHALDYWKESLEKPEKILFLKYEGLKEKPGFHLKLLAEFIGCLISPDEERSGLVDEILGLCSFDNLRNLDVNKYGRGRTTGNEAYFRKGEVGDWKNYLTEEMAERLDQITAQKFHGYGLNL</sequence>
<dbReference type="InterPro" id="IPR000863">
    <property type="entry name" value="Sulfotransferase_dom"/>
</dbReference>
<evidence type="ECO:0000313" key="5">
    <source>
        <dbReference type="EMBL" id="KAL3510998.1"/>
    </source>
</evidence>
<gene>
    <name evidence="5" type="ORF">ACH5RR_030399</name>
    <name evidence="6" type="ORF">ACH5RR_030405</name>
</gene>
<comment type="caution">
    <text evidence="5">The sequence shown here is derived from an EMBL/GenBank/DDBJ whole genome shotgun (WGS) entry which is preliminary data.</text>
</comment>
<dbReference type="SUPFAM" id="SSF52540">
    <property type="entry name" value="P-loop containing nucleoside triphosphate hydrolases"/>
    <property type="match status" value="1"/>
</dbReference>
<keyword evidence="7" id="KW-1185">Reference proteome</keyword>
<name>A0ABD2YVP1_9GENT</name>
<dbReference type="InterPro" id="IPR027417">
    <property type="entry name" value="P-loop_NTPase"/>
</dbReference>
<evidence type="ECO:0000256" key="2">
    <source>
        <dbReference type="ARBA" id="ARBA00022679"/>
    </source>
</evidence>
<dbReference type="EMBL" id="JBJUIK010000012">
    <property type="protein sequence ID" value="KAL3511004.1"/>
    <property type="molecule type" value="Genomic_DNA"/>
</dbReference>
<evidence type="ECO:0000313" key="7">
    <source>
        <dbReference type="Proteomes" id="UP001630127"/>
    </source>
</evidence>
<comment type="similarity">
    <text evidence="1 3">Belongs to the sulfotransferase 1 family.</text>
</comment>
<organism evidence="5 7">
    <name type="scientific">Cinchona calisaya</name>
    <dbReference type="NCBI Taxonomy" id="153742"/>
    <lineage>
        <taxon>Eukaryota</taxon>
        <taxon>Viridiplantae</taxon>
        <taxon>Streptophyta</taxon>
        <taxon>Embryophyta</taxon>
        <taxon>Tracheophyta</taxon>
        <taxon>Spermatophyta</taxon>
        <taxon>Magnoliopsida</taxon>
        <taxon>eudicotyledons</taxon>
        <taxon>Gunneridae</taxon>
        <taxon>Pentapetalae</taxon>
        <taxon>asterids</taxon>
        <taxon>lamiids</taxon>
        <taxon>Gentianales</taxon>
        <taxon>Rubiaceae</taxon>
        <taxon>Cinchonoideae</taxon>
        <taxon>Cinchoneae</taxon>
        <taxon>Cinchona</taxon>
    </lineage>
</organism>
<evidence type="ECO:0000256" key="1">
    <source>
        <dbReference type="ARBA" id="ARBA00005771"/>
    </source>
</evidence>
<dbReference type="AlphaFoldDB" id="A0ABD2YVP1"/>
<dbReference type="GO" id="GO:0016740">
    <property type="term" value="F:transferase activity"/>
    <property type="evidence" value="ECO:0007669"/>
    <property type="project" value="UniProtKB-KW"/>
</dbReference>
<reference evidence="5 7" key="1">
    <citation type="submission" date="2024-11" db="EMBL/GenBank/DDBJ databases">
        <title>A near-complete genome assembly of Cinchona calisaya.</title>
        <authorList>
            <person name="Lian D.C."/>
            <person name="Zhao X.W."/>
            <person name="Wei L."/>
        </authorList>
    </citation>
    <scope>NUCLEOTIDE SEQUENCE [LARGE SCALE GENOMIC DNA]</scope>
    <source>
        <tissue evidence="5">Nenye</tissue>
    </source>
</reference>
<evidence type="ECO:0000259" key="4">
    <source>
        <dbReference type="Pfam" id="PF00685"/>
    </source>
</evidence>
<accession>A0ABD2YVP1</accession>
<dbReference type="PANTHER" id="PTHR11783">
    <property type="entry name" value="SULFOTRANSFERASE SULT"/>
    <property type="match status" value="1"/>
</dbReference>
<evidence type="ECO:0000256" key="3">
    <source>
        <dbReference type="RuleBase" id="RU361155"/>
    </source>
</evidence>
<proteinExistence type="inferred from homology"/>
<keyword evidence="2 3" id="KW-0808">Transferase</keyword>
<dbReference type="EMBL" id="JBJUIK010000012">
    <property type="protein sequence ID" value="KAL3510998.1"/>
    <property type="molecule type" value="Genomic_DNA"/>
</dbReference>